<proteinExistence type="predicted"/>
<gene>
    <name evidence="1" type="ORF">METZ01_LOCUS57542</name>
</gene>
<sequence length="22" mass="2254">MNAGPGLVLAEHLILDTVGVFS</sequence>
<organism evidence="1">
    <name type="scientific">marine metagenome</name>
    <dbReference type="NCBI Taxonomy" id="408172"/>
    <lineage>
        <taxon>unclassified sequences</taxon>
        <taxon>metagenomes</taxon>
        <taxon>ecological metagenomes</taxon>
    </lineage>
</organism>
<accession>A0A381SN09</accession>
<evidence type="ECO:0000313" key="1">
    <source>
        <dbReference type="EMBL" id="SVA04688.1"/>
    </source>
</evidence>
<protein>
    <submittedName>
        <fullName evidence="1">Uncharacterized protein</fullName>
    </submittedName>
</protein>
<dbReference type="EMBL" id="UINC01003253">
    <property type="protein sequence ID" value="SVA04688.1"/>
    <property type="molecule type" value="Genomic_DNA"/>
</dbReference>
<reference evidence="1" key="1">
    <citation type="submission" date="2018-05" db="EMBL/GenBank/DDBJ databases">
        <authorList>
            <person name="Lanie J.A."/>
            <person name="Ng W.-L."/>
            <person name="Kazmierczak K.M."/>
            <person name="Andrzejewski T.M."/>
            <person name="Davidsen T.M."/>
            <person name="Wayne K.J."/>
            <person name="Tettelin H."/>
            <person name="Glass J.I."/>
            <person name="Rusch D."/>
            <person name="Podicherti R."/>
            <person name="Tsui H.-C.T."/>
            <person name="Winkler M.E."/>
        </authorList>
    </citation>
    <scope>NUCLEOTIDE SEQUENCE</scope>
</reference>
<dbReference type="AlphaFoldDB" id="A0A381SN09"/>
<name>A0A381SN09_9ZZZZ</name>